<dbReference type="AlphaFoldDB" id="A0A238YR66"/>
<name>A0A238YR66_9ACTN</name>
<dbReference type="OrthoDB" id="3828886at2"/>
<evidence type="ECO:0000256" key="1">
    <source>
        <dbReference type="SAM" id="SignalP"/>
    </source>
</evidence>
<evidence type="ECO:0008006" key="4">
    <source>
        <dbReference type="Google" id="ProtNLM"/>
    </source>
</evidence>
<feature type="signal peptide" evidence="1">
    <location>
        <begin position="1"/>
        <end position="24"/>
    </location>
</feature>
<proteinExistence type="predicted"/>
<sequence>MRPFSRAVPLAAALLALAACGSEAGGAGRPCTLIGSESGMNLIVPDGSRVASASLRVCWNGTCQEPRIVLNPTSKAVSTGCDGDGPDAVCGASASPDGGKSGFARVEGLPEAPVQVTLELRDTEGRTYLARRLDVTPKATFPNGPHCGGGAPQAALTVANGQVTVR</sequence>
<dbReference type="EMBL" id="FZNP01000006">
    <property type="protein sequence ID" value="SNR73298.1"/>
    <property type="molecule type" value="Genomic_DNA"/>
</dbReference>
<keyword evidence="3" id="KW-1185">Reference proteome</keyword>
<reference evidence="3" key="1">
    <citation type="submission" date="2017-06" db="EMBL/GenBank/DDBJ databases">
        <authorList>
            <person name="Varghese N."/>
            <person name="Submissions S."/>
        </authorList>
    </citation>
    <scope>NUCLEOTIDE SEQUENCE [LARGE SCALE GENOMIC DNA]</scope>
    <source>
        <strain evidence="3">DSM 44485</strain>
    </source>
</reference>
<keyword evidence="1" id="KW-0732">Signal</keyword>
<dbReference type="PROSITE" id="PS51257">
    <property type="entry name" value="PROKAR_LIPOPROTEIN"/>
    <property type="match status" value="1"/>
</dbReference>
<evidence type="ECO:0000313" key="2">
    <source>
        <dbReference type="EMBL" id="SNR73298.1"/>
    </source>
</evidence>
<protein>
    <recommendedName>
        <fullName evidence="4">Secreted protein</fullName>
    </recommendedName>
</protein>
<dbReference type="Proteomes" id="UP000198420">
    <property type="component" value="Unassembled WGS sequence"/>
</dbReference>
<evidence type="ECO:0000313" key="3">
    <source>
        <dbReference type="Proteomes" id="UP000198420"/>
    </source>
</evidence>
<organism evidence="2 3">
    <name type="scientific">Actinomadura mexicana</name>
    <dbReference type="NCBI Taxonomy" id="134959"/>
    <lineage>
        <taxon>Bacteria</taxon>
        <taxon>Bacillati</taxon>
        <taxon>Actinomycetota</taxon>
        <taxon>Actinomycetes</taxon>
        <taxon>Streptosporangiales</taxon>
        <taxon>Thermomonosporaceae</taxon>
        <taxon>Actinomadura</taxon>
    </lineage>
</organism>
<gene>
    <name evidence="2" type="ORF">SAMN06265355_106145</name>
</gene>
<accession>A0A238YR66</accession>
<dbReference type="RefSeq" id="WP_143227099.1">
    <property type="nucleotide sequence ID" value="NZ_FZNP01000006.1"/>
</dbReference>
<feature type="chain" id="PRO_5012534280" description="Secreted protein" evidence="1">
    <location>
        <begin position="25"/>
        <end position="166"/>
    </location>
</feature>